<dbReference type="Gene3D" id="1.10.10.10">
    <property type="entry name" value="Winged helix-like DNA-binding domain superfamily/Winged helix DNA-binding domain"/>
    <property type="match status" value="1"/>
</dbReference>
<dbReference type="InterPro" id="IPR036388">
    <property type="entry name" value="WH-like_DNA-bd_sf"/>
</dbReference>
<feature type="domain" description="RNA polymerase sigma-70 region 2" evidence="7">
    <location>
        <begin position="31"/>
        <end position="98"/>
    </location>
</feature>
<dbReference type="InterPro" id="IPR007627">
    <property type="entry name" value="RNA_pol_sigma70_r2"/>
</dbReference>
<sequence>MATVPADIQGPSDAELIDSVRGGTIDAYGQLYERHVSAAYNLARQLARSSAEADDLVSDAFAKVLDTLRAGRGPDSAFRAYLLTALRHTAYDKTRRDKKLELADDVAEVAPEATSVPFKDTAVAGLERSMAAKAFARLPERWQTVLWHTEIEGQSPADVAPLLGLTANGVSALAYRAREGLKQAYLQVHLAETQSERCRATVDRLGAWTRGGLSKRETTQVEAHLDECTNCRALAAELADVNGALRGIIAPLVLGIGTSGYLAAVGTGTAKAVAVAAAAGTGGAAAGAAASAPRQFFTAAASTAALVIAVAIGLASGGEQDVPAAQAVPQPTAAQPQVPTPAPEPPAPVPPAPVPPAPVPPPPAQPAPAPVPEPAPAPQPTPEPPPAPQPAPANLVPTVPAGFTLVPGEAPVDLPITVLNSGETASEPVSAALDLPPGVRSVGSAASFAGNRLVGFDGAEDQTVTCPAGTGTVTCTTSQGIAPGGQATFVFRIQADPNASNGRITGTLSAGVSLSVSIEVAVEVRPVHDDLELLVDKWQHGFWDPRLDIRATNTGGRAGTLRLVVESDDHVTLVAFGCKEPGRRVVCEVPLDRNKTFRLAVWALGSPHRNAVVRVSATLGDAAKSVDVPLTAHPHWGDGQVPEPPVERPTVTPGTSTTTPGPTTTTPKPTTTQPPTTTEPSTTDPTTTAPTTPPAQTPTPTPDPTTTEPTTPAPTPTPTEPTTPTHPGQGDPCRPGHQPTPESARPDRCRTPS</sequence>
<organism evidence="9 10">
    <name type="scientific">Saccharothrix ecbatanensis</name>
    <dbReference type="NCBI Taxonomy" id="1105145"/>
    <lineage>
        <taxon>Bacteria</taxon>
        <taxon>Bacillati</taxon>
        <taxon>Actinomycetota</taxon>
        <taxon>Actinomycetes</taxon>
        <taxon>Pseudonocardiales</taxon>
        <taxon>Pseudonocardiaceae</taxon>
        <taxon>Saccharothrix</taxon>
    </lineage>
</organism>
<protein>
    <submittedName>
        <fullName evidence="9">RNA polymerase sigma factor (Sigma-70 family)</fullName>
    </submittedName>
</protein>
<evidence type="ECO:0000259" key="8">
    <source>
        <dbReference type="Pfam" id="PF13490"/>
    </source>
</evidence>
<dbReference type="NCBIfam" id="TIGR02937">
    <property type="entry name" value="sigma70-ECF"/>
    <property type="match status" value="1"/>
</dbReference>
<evidence type="ECO:0000256" key="2">
    <source>
        <dbReference type="ARBA" id="ARBA00023015"/>
    </source>
</evidence>
<feature type="region of interest" description="Disordered" evidence="6">
    <location>
        <begin position="630"/>
        <end position="753"/>
    </location>
</feature>
<comment type="similarity">
    <text evidence="1">Belongs to the sigma-70 factor family. ECF subfamily.</text>
</comment>
<proteinExistence type="inferred from homology"/>
<keyword evidence="5" id="KW-0804">Transcription</keyword>
<dbReference type="Gene3D" id="1.10.10.1320">
    <property type="entry name" value="Anti-sigma factor, zinc-finger domain"/>
    <property type="match status" value="1"/>
</dbReference>
<keyword evidence="2" id="KW-0805">Transcription regulation</keyword>
<dbReference type="Pfam" id="PF04542">
    <property type="entry name" value="Sigma70_r2"/>
    <property type="match status" value="1"/>
</dbReference>
<evidence type="ECO:0000256" key="1">
    <source>
        <dbReference type="ARBA" id="ARBA00010641"/>
    </source>
</evidence>
<dbReference type="GO" id="GO:0003677">
    <property type="term" value="F:DNA binding"/>
    <property type="evidence" value="ECO:0007669"/>
    <property type="project" value="UniProtKB-KW"/>
</dbReference>
<evidence type="ECO:0000313" key="10">
    <source>
        <dbReference type="Proteomes" id="UP000552097"/>
    </source>
</evidence>
<dbReference type="SUPFAM" id="SSF88946">
    <property type="entry name" value="Sigma2 domain of RNA polymerase sigma factors"/>
    <property type="match status" value="1"/>
</dbReference>
<feature type="domain" description="Putative zinc-finger" evidence="8">
    <location>
        <begin position="198"/>
        <end position="232"/>
    </location>
</feature>
<keyword evidence="4" id="KW-0238">DNA-binding</keyword>
<dbReference type="PANTHER" id="PTHR43133">
    <property type="entry name" value="RNA POLYMERASE ECF-TYPE SIGMA FACTO"/>
    <property type="match status" value="1"/>
</dbReference>
<dbReference type="Gene3D" id="1.10.1740.10">
    <property type="match status" value="1"/>
</dbReference>
<dbReference type="GO" id="GO:0016987">
    <property type="term" value="F:sigma factor activity"/>
    <property type="evidence" value="ECO:0007669"/>
    <property type="project" value="UniProtKB-KW"/>
</dbReference>
<evidence type="ECO:0000256" key="3">
    <source>
        <dbReference type="ARBA" id="ARBA00023082"/>
    </source>
</evidence>
<gene>
    <name evidence="9" type="ORF">F4560_005710</name>
</gene>
<dbReference type="Proteomes" id="UP000552097">
    <property type="component" value="Unassembled WGS sequence"/>
</dbReference>
<comment type="caution">
    <text evidence="9">The sequence shown here is derived from an EMBL/GenBank/DDBJ whole genome shotgun (WGS) entry which is preliminary data.</text>
</comment>
<dbReference type="Pfam" id="PF13490">
    <property type="entry name" value="zf-HC2"/>
    <property type="match status" value="1"/>
</dbReference>
<feature type="compositionally biased region" description="Basic and acidic residues" evidence="6">
    <location>
        <begin position="744"/>
        <end position="753"/>
    </location>
</feature>
<feature type="compositionally biased region" description="Pro residues" evidence="6">
    <location>
        <begin position="711"/>
        <end position="721"/>
    </location>
</feature>
<dbReference type="InterPro" id="IPR041916">
    <property type="entry name" value="Anti_sigma_zinc_sf"/>
</dbReference>
<evidence type="ECO:0000256" key="5">
    <source>
        <dbReference type="ARBA" id="ARBA00023163"/>
    </source>
</evidence>
<reference evidence="9 10" key="1">
    <citation type="submission" date="2020-08" db="EMBL/GenBank/DDBJ databases">
        <title>Sequencing the genomes of 1000 actinobacteria strains.</title>
        <authorList>
            <person name="Klenk H.-P."/>
        </authorList>
    </citation>
    <scope>NUCLEOTIDE SEQUENCE [LARGE SCALE GENOMIC DNA]</scope>
    <source>
        <strain evidence="9 10">DSM 45486</strain>
    </source>
</reference>
<feature type="compositionally biased region" description="Low complexity" evidence="6">
    <location>
        <begin position="328"/>
        <end position="337"/>
    </location>
</feature>
<dbReference type="SUPFAM" id="SSF88659">
    <property type="entry name" value="Sigma3 and sigma4 domains of RNA polymerase sigma factors"/>
    <property type="match status" value="1"/>
</dbReference>
<accession>A0A7W9HP96</accession>
<feature type="region of interest" description="Disordered" evidence="6">
    <location>
        <begin position="328"/>
        <end position="396"/>
    </location>
</feature>
<dbReference type="PANTHER" id="PTHR43133:SF8">
    <property type="entry name" value="RNA POLYMERASE SIGMA FACTOR HI_1459-RELATED"/>
    <property type="match status" value="1"/>
</dbReference>
<evidence type="ECO:0000259" key="7">
    <source>
        <dbReference type="Pfam" id="PF04542"/>
    </source>
</evidence>
<keyword evidence="10" id="KW-1185">Reference proteome</keyword>
<feature type="compositionally biased region" description="Low complexity" evidence="6">
    <location>
        <begin position="648"/>
        <end position="690"/>
    </location>
</feature>
<evidence type="ECO:0000256" key="6">
    <source>
        <dbReference type="SAM" id="MobiDB-lite"/>
    </source>
</evidence>
<dbReference type="InterPro" id="IPR013325">
    <property type="entry name" value="RNA_pol_sigma_r2"/>
</dbReference>
<dbReference type="GO" id="GO:0006352">
    <property type="term" value="P:DNA-templated transcription initiation"/>
    <property type="evidence" value="ECO:0007669"/>
    <property type="project" value="InterPro"/>
</dbReference>
<dbReference type="AlphaFoldDB" id="A0A7W9HP96"/>
<dbReference type="InterPro" id="IPR013324">
    <property type="entry name" value="RNA_pol_sigma_r3/r4-like"/>
</dbReference>
<evidence type="ECO:0000256" key="4">
    <source>
        <dbReference type="ARBA" id="ARBA00023125"/>
    </source>
</evidence>
<keyword evidence="3" id="KW-0731">Sigma factor</keyword>
<name>A0A7W9HP96_9PSEU</name>
<evidence type="ECO:0000313" key="9">
    <source>
        <dbReference type="EMBL" id="MBB5805942.1"/>
    </source>
</evidence>
<feature type="compositionally biased region" description="Pro residues" evidence="6">
    <location>
        <begin position="338"/>
        <end position="391"/>
    </location>
</feature>
<dbReference type="RefSeq" id="WP_184924888.1">
    <property type="nucleotide sequence ID" value="NZ_JACHMO010000001.1"/>
</dbReference>
<dbReference type="InterPro" id="IPR014284">
    <property type="entry name" value="RNA_pol_sigma-70_dom"/>
</dbReference>
<feature type="compositionally biased region" description="Pro residues" evidence="6">
    <location>
        <begin position="691"/>
        <end position="703"/>
    </location>
</feature>
<dbReference type="InterPro" id="IPR027383">
    <property type="entry name" value="Znf_put"/>
</dbReference>
<dbReference type="InterPro" id="IPR039425">
    <property type="entry name" value="RNA_pol_sigma-70-like"/>
</dbReference>
<dbReference type="EMBL" id="JACHMO010000001">
    <property type="protein sequence ID" value="MBB5805942.1"/>
    <property type="molecule type" value="Genomic_DNA"/>
</dbReference>